<dbReference type="GO" id="GO:0016758">
    <property type="term" value="F:hexosyltransferase activity"/>
    <property type="evidence" value="ECO:0007669"/>
    <property type="project" value="UniProtKB-ARBA"/>
</dbReference>
<accession>A0A323TBI1</accession>
<gene>
    <name evidence="3" type="ORF">CR194_12995</name>
</gene>
<protein>
    <submittedName>
        <fullName evidence="3">Glycosyltransferase</fullName>
    </submittedName>
</protein>
<dbReference type="CDD" id="cd00761">
    <property type="entry name" value="Glyco_tranf_GTA_type"/>
    <property type="match status" value="1"/>
</dbReference>
<dbReference type="OrthoDB" id="9810303at2"/>
<proteinExistence type="inferred from homology"/>
<dbReference type="InterPro" id="IPR001173">
    <property type="entry name" value="Glyco_trans_2-like"/>
</dbReference>
<dbReference type="RefSeq" id="WP_110610132.1">
    <property type="nucleotide sequence ID" value="NZ_PDOD01000003.1"/>
</dbReference>
<name>A0A323TBI1_9BACI</name>
<keyword evidence="4" id="KW-1185">Reference proteome</keyword>
<organism evidence="3 4">
    <name type="scientific">Salipaludibacillus keqinensis</name>
    <dbReference type="NCBI Taxonomy" id="2045207"/>
    <lineage>
        <taxon>Bacteria</taxon>
        <taxon>Bacillati</taxon>
        <taxon>Bacillota</taxon>
        <taxon>Bacilli</taxon>
        <taxon>Bacillales</taxon>
        <taxon>Bacillaceae</taxon>
    </lineage>
</organism>
<evidence type="ECO:0000313" key="3">
    <source>
        <dbReference type="EMBL" id="PYZ92581.1"/>
    </source>
</evidence>
<dbReference type="SUPFAM" id="SSF53448">
    <property type="entry name" value="Nucleotide-diphospho-sugar transferases"/>
    <property type="match status" value="1"/>
</dbReference>
<dbReference type="Proteomes" id="UP000248214">
    <property type="component" value="Unassembled WGS sequence"/>
</dbReference>
<comment type="similarity">
    <text evidence="1">Belongs to the glycosyltransferase 2 family.</text>
</comment>
<dbReference type="PANTHER" id="PTHR22916">
    <property type="entry name" value="GLYCOSYLTRANSFERASE"/>
    <property type="match status" value="1"/>
</dbReference>
<dbReference type="PANTHER" id="PTHR22916:SF3">
    <property type="entry name" value="UDP-GLCNAC:BETAGAL BETA-1,3-N-ACETYLGLUCOSAMINYLTRANSFERASE-LIKE PROTEIN 1"/>
    <property type="match status" value="1"/>
</dbReference>
<keyword evidence="3" id="KW-0808">Transferase</keyword>
<dbReference type="Pfam" id="PF00535">
    <property type="entry name" value="Glycos_transf_2"/>
    <property type="match status" value="1"/>
</dbReference>
<sequence length="290" mass="34294">MFITICTPTYNRAYTLPRLYESLLNQTNDDFEWIIVDDGSIDETKELVHKWISEGKLDINYIYQSNHGKHIALNNGMEAARGDMFTCLDSDDWFYNDTVHTAKKLWDEKSNDRVAGFIALDTYEDGNIIGSPLPDGVRQANWIDLIFKYSMKGDKAYFFDTKIIKNYKFPVFRGNKHMPPSYQYYMISKKYDFLLLNKPVKFVEYMDDGISKNKFKKYYIAPDNFTYYRLQIMNLIPSFRRKIINAMHFNATNLMGKEKFIITKIEDKIIIIMTKPIGFLFYLLIKQNNR</sequence>
<evidence type="ECO:0000259" key="2">
    <source>
        <dbReference type="Pfam" id="PF00535"/>
    </source>
</evidence>
<feature type="domain" description="Glycosyltransferase 2-like" evidence="2">
    <location>
        <begin position="4"/>
        <end position="131"/>
    </location>
</feature>
<comment type="caution">
    <text evidence="3">The sequence shown here is derived from an EMBL/GenBank/DDBJ whole genome shotgun (WGS) entry which is preliminary data.</text>
</comment>
<evidence type="ECO:0000256" key="1">
    <source>
        <dbReference type="ARBA" id="ARBA00006739"/>
    </source>
</evidence>
<dbReference type="AlphaFoldDB" id="A0A323TBI1"/>
<reference evidence="3 4" key="1">
    <citation type="submission" date="2017-10" db="EMBL/GenBank/DDBJ databases">
        <title>Bacillus sp. nov., a halophilic bacterium isolated from a Keqin Lake.</title>
        <authorList>
            <person name="Wang H."/>
        </authorList>
    </citation>
    <scope>NUCLEOTIDE SEQUENCE [LARGE SCALE GENOMIC DNA]</scope>
    <source>
        <strain evidence="3 4">KQ-12</strain>
    </source>
</reference>
<evidence type="ECO:0000313" key="4">
    <source>
        <dbReference type="Proteomes" id="UP000248214"/>
    </source>
</evidence>
<dbReference type="EMBL" id="PDOD01000003">
    <property type="protein sequence ID" value="PYZ92581.1"/>
    <property type="molecule type" value="Genomic_DNA"/>
</dbReference>
<dbReference type="InterPro" id="IPR029044">
    <property type="entry name" value="Nucleotide-diphossugar_trans"/>
</dbReference>
<dbReference type="Gene3D" id="3.90.550.10">
    <property type="entry name" value="Spore Coat Polysaccharide Biosynthesis Protein SpsA, Chain A"/>
    <property type="match status" value="1"/>
</dbReference>